<proteinExistence type="predicted"/>
<dbReference type="EMBL" id="CP014806">
    <property type="protein sequence ID" value="AMW98887.1"/>
    <property type="molecule type" value="Genomic_DNA"/>
</dbReference>
<dbReference type="Pfam" id="PF07853">
    <property type="entry name" value="DUF1648"/>
    <property type="match status" value="1"/>
</dbReference>
<evidence type="ECO:0000259" key="2">
    <source>
        <dbReference type="Pfam" id="PF07853"/>
    </source>
</evidence>
<keyword evidence="1" id="KW-0812">Transmembrane</keyword>
<gene>
    <name evidence="3" type="ORF">ATY39_05125</name>
</gene>
<dbReference type="OrthoDB" id="9808690at2"/>
<feature type="domain" description="DUF1648" evidence="2">
    <location>
        <begin position="24"/>
        <end position="70"/>
    </location>
</feature>
<sequence>MGKRPKIHLPKTKNEKIFDMFGYLFFAGSIIFLVLVWGRLPEQVPAHYNAAGKVDRMGSKWELFLLPGISLIIFLIMLPIEKHPEIHNYPARINEENATSFYLISRKMLNQIKNICLILFSLIAFESVSIALGWWKGFGIWFLPAVLACTLIPLVVGIIRQQKIQ</sequence>
<dbReference type="AlphaFoldDB" id="A0A143HAY3"/>
<keyword evidence="1" id="KW-1133">Transmembrane helix</keyword>
<name>A0A143HAY3_9BACL</name>
<feature type="transmembrane region" description="Helical" evidence="1">
    <location>
        <begin position="21"/>
        <end position="40"/>
    </location>
</feature>
<organism evidence="3 4">
    <name type="scientific">Rummeliibacillus stabekisii</name>
    <dbReference type="NCBI Taxonomy" id="241244"/>
    <lineage>
        <taxon>Bacteria</taxon>
        <taxon>Bacillati</taxon>
        <taxon>Bacillota</taxon>
        <taxon>Bacilli</taxon>
        <taxon>Bacillales</taxon>
        <taxon>Caryophanaceae</taxon>
        <taxon>Rummeliibacillus</taxon>
    </lineage>
</organism>
<keyword evidence="1" id="KW-0472">Membrane</keyword>
<feature type="transmembrane region" description="Helical" evidence="1">
    <location>
        <begin position="115"/>
        <end position="135"/>
    </location>
</feature>
<dbReference type="RefSeq" id="WP_066786777.1">
    <property type="nucleotide sequence ID" value="NZ_CP014806.1"/>
</dbReference>
<protein>
    <recommendedName>
        <fullName evidence="2">DUF1648 domain-containing protein</fullName>
    </recommendedName>
</protein>
<dbReference type="InterPro" id="IPR012867">
    <property type="entry name" value="DUF1648"/>
</dbReference>
<keyword evidence="4" id="KW-1185">Reference proteome</keyword>
<evidence type="ECO:0000313" key="4">
    <source>
        <dbReference type="Proteomes" id="UP000076021"/>
    </source>
</evidence>
<reference evidence="4" key="2">
    <citation type="submission" date="2016-03" db="EMBL/GenBank/DDBJ databases">
        <authorList>
            <person name="Ploux O."/>
        </authorList>
    </citation>
    <scope>NUCLEOTIDE SEQUENCE [LARGE SCALE GENOMIC DNA]</scope>
    <source>
        <strain evidence="4">PP9</strain>
    </source>
</reference>
<dbReference type="STRING" id="241244.ATY39_05125"/>
<feature type="transmembrane region" description="Helical" evidence="1">
    <location>
        <begin position="141"/>
        <end position="159"/>
    </location>
</feature>
<accession>A0A143HAY3</accession>
<evidence type="ECO:0000256" key="1">
    <source>
        <dbReference type="SAM" id="Phobius"/>
    </source>
</evidence>
<dbReference type="Proteomes" id="UP000076021">
    <property type="component" value="Chromosome"/>
</dbReference>
<evidence type="ECO:0000313" key="3">
    <source>
        <dbReference type="EMBL" id="AMW98887.1"/>
    </source>
</evidence>
<feature type="transmembrane region" description="Helical" evidence="1">
    <location>
        <begin position="60"/>
        <end position="80"/>
    </location>
</feature>
<reference evidence="3 4" key="1">
    <citation type="journal article" date="2016" name="Genome Announc.">
        <title>Whole-Genome Sequence of Rummeliibacillus stabekisii Strain PP9 Isolated from Antarctic Soil.</title>
        <authorList>
            <person name="da Mota F.F."/>
            <person name="Vollu R.E."/>
            <person name="Jurelevicius D."/>
            <person name="Seldin L."/>
        </authorList>
    </citation>
    <scope>NUCLEOTIDE SEQUENCE [LARGE SCALE GENOMIC DNA]</scope>
    <source>
        <strain evidence="3 4">PP9</strain>
    </source>
</reference>
<dbReference type="KEGG" id="rst:ATY39_05125"/>